<evidence type="ECO:0000313" key="2">
    <source>
        <dbReference type="EMBL" id="MPD03786.1"/>
    </source>
</evidence>
<proteinExistence type="predicted"/>
<sequence>MDTECTFGDLNSNLVVPWWPHGKPCGSPVMSDLSLNLSECSVRIPFSHFVCAISVLLVWKRILAIYRQHGLYQRNRWYQWG</sequence>
<evidence type="ECO:0000256" key="1">
    <source>
        <dbReference type="SAM" id="Phobius"/>
    </source>
</evidence>
<keyword evidence="1" id="KW-0472">Membrane</keyword>
<dbReference type="EMBL" id="VSRR010137888">
    <property type="protein sequence ID" value="MPD03786.1"/>
    <property type="molecule type" value="Genomic_DNA"/>
</dbReference>
<dbReference type="Proteomes" id="UP000324222">
    <property type="component" value="Unassembled WGS sequence"/>
</dbReference>
<keyword evidence="3" id="KW-1185">Reference proteome</keyword>
<comment type="caution">
    <text evidence="2">The sequence shown here is derived from an EMBL/GenBank/DDBJ whole genome shotgun (WGS) entry which is preliminary data.</text>
</comment>
<accession>A0A5B7KAD5</accession>
<evidence type="ECO:0000313" key="3">
    <source>
        <dbReference type="Proteomes" id="UP000324222"/>
    </source>
</evidence>
<reference evidence="2 3" key="1">
    <citation type="submission" date="2019-05" db="EMBL/GenBank/DDBJ databases">
        <title>Another draft genome of Portunus trituberculatus and its Hox gene families provides insights of decapod evolution.</title>
        <authorList>
            <person name="Jeong J.-H."/>
            <person name="Song I."/>
            <person name="Kim S."/>
            <person name="Choi T."/>
            <person name="Kim D."/>
            <person name="Ryu S."/>
            <person name="Kim W."/>
        </authorList>
    </citation>
    <scope>NUCLEOTIDE SEQUENCE [LARGE SCALE GENOMIC DNA]</scope>
    <source>
        <tissue evidence="2">Muscle</tissue>
    </source>
</reference>
<keyword evidence="1" id="KW-1133">Transmembrane helix</keyword>
<protein>
    <submittedName>
        <fullName evidence="2">Uncharacterized protein</fullName>
    </submittedName>
</protein>
<feature type="transmembrane region" description="Helical" evidence="1">
    <location>
        <begin position="46"/>
        <end position="66"/>
    </location>
</feature>
<dbReference type="AlphaFoldDB" id="A0A5B7KAD5"/>
<organism evidence="2 3">
    <name type="scientific">Portunus trituberculatus</name>
    <name type="common">Swimming crab</name>
    <name type="synonym">Neptunus trituberculatus</name>
    <dbReference type="NCBI Taxonomy" id="210409"/>
    <lineage>
        <taxon>Eukaryota</taxon>
        <taxon>Metazoa</taxon>
        <taxon>Ecdysozoa</taxon>
        <taxon>Arthropoda</taxon>
        <taxon>Crustacea</taxon>
        <taxon>Multicrustacea</taxon>
        <taxon>Malacostraca</taxon>
        <taxon>Eumalacostraca</taxon>
        <taxon>Eucarida</taxon>
        <taxon>Decapoda</taxon>
        <taxon>Pleocyemata</taxon>
        <taxon>Brachyura</taxon>
        <taxon>Eubrachyura</taxon>
        <taxon>Portunoidea</taxon>
        <taxon>Portunidae</taxon>
        <taxon>Portuninae</taxon>
        <taxon>Portunus</taxon>
    </lineage>
</organism>
<name>A0A5B7KAD5_PORTR</name>
<gene>
    <name evidence="2" type="ORF">E2C01_099440</name>
</gene>
<keyword evidence="1" id="KW-0812">Transmembrane</keyword>